<dbReference type="GO" id="GO:0006529">
    <property type="term" value="P:asparagine biosynthetic process"/>
    <property type="evidence" value="ECO:0007669"/>
    <property type="project" value="UniProtKB-KW"/>
</dbReference>
<evidence type="ECO:0000256" key="9">
    <source>
        <dbReference type="PIRSR" id="PIRSR001589-2"/>
    </source>
</evidence>
<dbReference type="Pfam" id="PF00733">
    <property type="entry name" value="Asn_synthase"/>
    <property type="match status" value="1"/>
</dbReference>
<dbReference type="InterPro" id="IPR006426">
    <property type="entry name" value="Asn_synth_AEB"/>
</dbReference>
<comment type="caution">
    <text evidence="11">The sequence shown here is derived from an EMBL/GenBank/DDBJ whole genome shotgun (WGS) entry which is preliminary data.</text>
</comment>
<dbReference type="CDD" id="cd00712">
    <property type="entry name" value="AsnB"/>
    <property type="match status" value="1"/>
</dbReference>
<dbReference type="OrthoDB" id="9763290at2"/>
<dbReference type="PANTHER" id="PTHR43284:SF1">
    <property type="entry name" value="ASPARAGINE SYNTHETASE"/>
    <property type="match status" value="1"/>
</dbReference>
<dbReference type="InterPro" id="IPR001962">
    <property type="entry name" value="Asn_synthase"/>
</dbReference>
<dbReference type="PROSITE" id="PS51278">
    <property type="entry name" value="GATASE_TYPE_2"/>
    <property type="match status" value="1"/>
</dbReference>
<keyword evidence="12" id="KW-1185">Reference proteome</keyword>
<dbReference type="STRING" id="519424.AZF04_10690"/>
<evidence type="ECO:0000313" key="11">
    <source>
        <dbReference type="EMBL" id="KYG27651.1"/>
    </source>
</evidence>
<evidence type="ECO:0000256" key="4">
    <source>
        <dbReference type="ARBA" id="ARBA00022741"/>
    </source>
</evidence>
<evidence type="ECO:0000259" key="10">
    <source>
        <dbReference type="PROSITE" id="PS51278"/>
    </source>
</evidence>
<dbReference type="Gene3D" id="3.40.50.620">
    <property type="entry name" value="HUPs"/>
    <property type="match status" value="1"/>
</dbReference>
<keyword evidence="7" id="KW-0315">Glutamine amidotransferase</keyword>
<dbReference type="InterPro" id="IPR051786">
    <property type="entry name" value="ASN_synthetase/amidase"/>
</dbReference>
<dbReference type="InterPro" id="IPR029055">
    <property type="entry name" value="Ntn_hydrolases_N"/>
</dbReference>
<dbReference type="GO" id="GO:0004066">
    <property type="term" value="F:asparagine synthase (glutamine-hydrolyzing) activity"/>
    <property type="evidence" value="ECO:0007669"/>
    <property type="project" value="UniProtKB-EC"/>
</dbReference>
<feature type="binding site" evidence="9">
    <location>
        <position position="100"/>
    </location>
    <ligand>
        <name>L-glutamine</name>
        <dbReference type="ChEBI" id="CHEBI:58359"/>
    </ligand>
</feature>
<feature type="domain" description="Glutamine amidotransferase type-2" evidence="10">
    <location>
        <begin position="2"/>
        <end position="217"/>
    </location>
</feature>
<protein>
    <recommendedName>
        <fullName evidence="3">asparagine synthase (glutamine-hydrolyzing)</fullName>
        <ecNumber evidence="3">6.3.5.4</ecNumber>
    </recommendedName>
</protein>
<dbReference type="Proteomes" id="UP000075806">
    <property type="component" value="Unassembled WGS sequence"/>
</dbReference>
<evidence type="ECO:0000256" key="1">
    <source>
        <dbReference type="ARBA" id="ARBA00005187"/>
    </source>
</evidence>
<gene>
    <name evidence="11" type="ORF">AZF04_10690</name>
</gene>
<dbReference type="Gene3D" id="3.60.20.10">
    <property type="entry name" value="Glutamine Phosphoribosylpyrophosphate, subunit 1, domain 1"/>
    <property type="match status" value="1"/>
</dbReference>
<dbReference type="AlphaFoldDB" id="A0A162D0Y1"/>
<evidence type="ECO:0000256" key="7">
    <source>
        <dbReference type="ARBA" id="ARBA00022962"/>
    </source>
</evidence>
<organism evidence="11 12">
    <name type="scientific">Alkalihalobacillus trypoxylicola</name>
    <dbReference type="NCBI Taxonomy" id="519424"/>
    <lineage>
        <taxon>Bacteria</taxon>
        <taxon>Bacillati</taxon>
        <taxon>Bacillota</taxon>
        <taxon>Bacilli</taxon>
        <taxon>Bacillales</taxon>
        <taxon>Bacillaceae</taxon>
        <taxon>Alkalihalobacillus</taxon>
    </lineage>
</organism>
<dbReference type="EMBL" id="LTAO01000036">
    <property type="protein sequence ID" value="KYG27651.1"/>
    <property type="molecule type" value="Genomic_DNA"/>
</dbReference>
<dbReference type="SUPFAM" id="SSF56235">
    <property type="entry name" value="N-terminal nucleophile aminohydrolases (Ntn hydrolases)"/>
    <property type="match status" value="1"/>
</dbReference>
<evidence type="ECO:0000256" key="3">
    <source>
        <dbReference type="ARBA" id="ARBA00012737"/>
    </source>
</evidence>
<comment type="catalytic activity">
    <reaction evidence="8">
        <text>L-aspartate + L-glutamine + ATP + H2O = L-asparagine + L-glutamate + AMP + diphosphate + H(+)</text>
        <dbReference type="Rhea" id="RHEA:12228"/>
        <dbReference type="ChEBI" id="CHEBI:15377"/>
        <dbReference type="ChEBI" id="CHEBI:15378"/>
        <dbReference type="ChEBI" id="CHEBI:29985"/>
        <dbReference type="ChEBI" id="CHEBI:29991"/>
        <dbReference type="ChEBI" id="CHEBI:30616"/>
        <dbReference type="ChEBI" id="CHEBI:33019"/>
        <dbReference type="ChEBI" id="CHEBI:58048"/>
        <dbReference type="ChEBI" id="CHEBI:58359"/>
        <dbReference type="ChEBI" id="CHEBI:456215"/>
        <dbReference type="EC" id="6.3.5.4"/>
    </reaction>
</comment>
<reference evidence="11" key="1">
    <citation type="submission" date="2016-02" db="EMBL/GenBank/DDBJ databases">
        <title>Genome sequence of Bacillus trypoxylicola KCTC 13244(T).</title>
        <authorList>
            <person name="Jeong H."/>
            <person name="Park S.-H."/>
            <person name="Choi S.-K."/>
        </authorList>
    </citation>
    <scope>NUCLEOTIDE SEQUENCE [LARGE SCALE GENOMIC DNA]</scope>
    <source>
        <strain evidence="11">KCTC 13244</strain>
    </source>
</reference>
<dbReference type="PIRSF" id="PIRSF001589">
    <property type="entry name" value="Asn_synthetase_glu-h"/>
    <property type="match status" value="1"/>
</dbReference>
<dbReference type="InterPro" id="IPR033738">
    <property type="entry name" value="AsnB_N"/>
</dbReference>
<evidence type="ECO:0000313" key="12">
    <source>
        <dbReference type="Proteomes" id="UP000075806"/>
    </source>
</evidence>
<keyword evidence="6" id="KW-0061">Asparagine biosynthesis</keyword>
<evidence type="ECO:0000256" key="5">
    <source>
        <dbReference type="ARBA" id="ARBA00022840"/>
    </source>
</evidence>
<dbReference type="RefSeq" id="WP_061949781.1">
    <property type="nucleotide sequence ID" value="NZ_LTAO01000036.1"/>
</dbReference>
<proteinExistence type="inferred from homology"/>
<comment type="pathway">
    <text evidence="1">Amino-acid biosynthesis; L-asparagine biosynthesis; L-asparagine from L-aspartate (L-Gln route): step 1/1.</text>
</comment>
<dbReference type="EC" id="6.3.5.4" evidence="3"/>
<dbReference type="Pfam" id="PF13537">
    <property type="entry name" value="GATase_7"/>
    <property type="match status" value="1"/>
</dbReference>
<dbReference type="InterPro" id="IPR017932">
    <property type="entry name" value="GATase_2_dom"/>
</dbReference>
<name>A0A162D0Y1_9BACI</name>
<keyword evidence="4 9" id="KW-0547">Nucleotide-binding</keyword>
<keyword evidence="5 9" id="KW-0067">ATP-binding</keyword>
<dbReference type="GO" id="GO:0005524">
    <property type="term" value="F:ATP binding"/>
    <property type="evidence" value="ECO:0007669"/>
    <property type="project" value="UniProtKB-KW"/>
</dbReference>
<evidence type="ECO:0000256" key="8">
    <source>
        <dbReference type="ARBA" id="ARBA00048741"/>
    </source>
</evidence>
<evidence type="ECO:0000256" key="6">
    <source>
        <dbReference type="ARBA" id="ARBA00022888"/>
    </source>
</evidence>
<comment type="similarity">
    <text evidence="2">Belongs to the asparagine synthetase family.</text>
</comment>
<sequence length="642" mass="74754">MSAIVGIYQQNKEPLEQQVAELLMNQLSQFPADKISKIYNERLFFGCYAQWITPESIQEENPYYDDDRKLAIVADAIIDNREELFQLLMVERREREKISDTQLILYAYRKWGKECPKYLIGDFAFMIWDEREERLFGARDFSGARTLYYTTHSSSLFFCTTMAPLLSLPNRRNHLNEQWLAEYLAIIGMVDVVDMNLTPYEHIYQLPPSYSISVQKQSVVLKQYRSLDSVKKLKLKTDDEYVEAFQDVFGKAISARVRTHKQVGIQLSGGLDSGSIAAFAYQELKDSPKKLKTFSYIPPKDFKDFTPKHLIPNETAYITSTVQHIGGMESHILPFENQDSFSEIELNLNIMEMPYKFFENSYWMRGMFAEASGSGVGVLLNGGRGNLSISWGASLDYYAFLLKRIRWLKLLQELQHFSQRTGGPRLKRIPMIAKRAFPIPFRKNTKDYPTLINEDFARKTKVYQKLKSYGIDESGWFASQNVFKQRARHFQDLFHWNASNTWSAKLSLPYSVWKRDATNDLRVIQFCLSLPEDQYVMKGLDRALIRRATKGLLPDKVRLNQQTRGVQGADWVHRMLPHWPQFLTESKKLLTHEKLLMYVNREELKLAIQKAEKGIDASFVMDPRSKVLMRSMVLAKFLDKFL</sequence>
<evidence type="ECO:0000256" key="2">
    <source>
        <dbReference type="ARBA" id="ARBA00005752"/>
    </source>
</evidence>
<accession>A0A162D0Y1</accession>
<keyword evidence="6" id="KW-0028">Amino-acid biosynthesis</keyword>
<dbReference type="PANTHER" id="PTHR43284">
    <property type="entry name" value="ASPARAGINE SYNTHETASE (GLUTAMINE-HYDROLYZING)"/>
    <property type="match status" value="1"/>
</dbReference>
<dbReference type="InterPro" id="IPR014729">
    <property type="entry name" value="Rossmann-like_a/b/a_fold"/>
</dbReference>
<dbReference type="SUPFAM" id="SSF52402">
    <property type="entry name" value="Adenine nucleotide alpha hydrolases-like"/>
    <property type="match status" value="1"/>
</dbReference>